<accession>A0A395GJF2</accession>
<dbReference type="SUPFAM" id="SSF48403">
    <property type="entry name" value="Ankyrin repeat"/>
    <property type="match status" value="1"/>
</dbReference>
<dbReference type="SMART" id="SM00248">
    <property type="entry name" value="ANK"/>
    <property type="match status" value="2"/>
</dbReference>
<dbReference type="InterPro" id="IPR002110">
    <property type="entry name" value="Ankyrin_rpt"/>
</dbReference>
<dbReference type="EMBL" id="KZ824488">
    <property type="protein sequence ID" value="RAK95615.1"/>
    <property type="molecule type" value="Genomic_DNA"/>
</dbReference>
<name>A0A395GJF2_9EURO</name>
<dbReference type="STRING" id="1448316.A0A395GJF2"/>
<evidence type="ECO:0000256" key="2">
    <source>
        <dbReference type="ARBA" id="ARBA00023043"/>
    </source>
</evidence>
<organism evidence="3 4">
    <name type="scientific">Aspergillus ibericus CBS 121593</name>
    <dbReference type="NCBI Taxonomy" id="1448316"/>
    <lineage>
        <taxon>Eukaryota</taxon>
        <taxon>Fungi</taxon>
        <taxon>Dikarya</taxon>
        <taxon>Ascomycota</taxon>
        <taxon>Pezizomycotina</taxon>
        <taxon>Eurotiomycetes</taxon>
        <taxon>Eurotiomycetidae</taxon>
        <taxon>Eurotiales</taxon>
        <taxon>Aspergillaceae</taxon>
        <taxon>Aspergillus</taxon>
        <taxon>Aspergillus subgen. Circumdati</taxon>
    </lineage>
</organism>
<gene>
    <name evidence="3" type="ORF">BO80DRAFT_450027</name>
</gene>
<dbReference type="OrthoDB" id="4772757at2759"/>
<sequence length="141" mass="15203">MSTIYTVRFSSQSSMAWDPVVQLMLEKGANVNRHGYVFIRHTPLTYAAILNRPSIVRRLLDAGADTDLMTNDGLTALHVAAEGCYLEVVLVLLEKGANIEAVTQQRPGVLLPCTMKPPYPQTPLAIAAETSGPGSKSIHAA</sequence>
<dbReference type="Gene3D" id="1.25.40.20">
    <property type="entry name" value="Ankyrin repeat-containing domain"/>
    <property type="match status" value="1"/>
</dbReference>
<evidence type="ECO:0000313" key="3">
    <source>
        <dbReference type="EMBL" id="RAK95615.1"/>
    </source>
</evidence>
<dbReference type="PANTHER" id="PTHR24198:SF165">
    <property type="entry name" value="ANKYRIN REPEAT-CONTAINING PROTEIN-RELATED"/>
    <property type="match status" value="1"/>
</dbReference>
<dbReference type="RefSeq" id="XP_025569943.1">
    <property type="nucleotide sequence ID" value="XM_025721784.1"/>
</dbReference>
<keyword evidence="1" id="KW-0677">Repeat</keyword>
<dbReference type="PANTHER" id="PTHR24198">
    <property type="entry name" value="ANKYRIN REPEAT AND PROTEIN KINASE DOMAIN-CONTAINING PROTEIN"/>
    <property type="match status" value="1"/>
</dbReference>
<evidence type="ECO:0000256" key="1">
    <source>
        <dbReference type="ARBA" id="ARBA00022737"/>
    </source>
</evidence>
<dbReference type="AlphaFoldDB" id="A0A395GJF2"/>
<dbReference type="GeneID" id="37226649"/>
<proteinExistence type="predicted"/>
<keyword evidence="4" id="KW-1185">Reference proteome</keyword>
<keyword evidence="2" id="KW-0040">ANK repeat</keyword>
<dbReference type="Pfam" id="PF12796">
    <property type="entry name" value="Ank_2"/>
    <property type="match status" value="1"/>
</dbReference>
<dbReference type="Proteomes" id="UP000249402">
    <property type="component" value="Unassembled WGS sequence"/>
</dbReference>
<protein>
    <submittedName>
        <fullName evidence="3">Ankyrin</fullName>
    </submittedName>
</protein>
<dbReference type="VEuPathDB" id="FungiDB:BO80DRAFT_450027"/>
<reference evidence="3 4" key="1">
    <citation type="submission" date="2018-02" db="EMBL/GenBank/DDBJ databases">
        <title>The genomes of Aspergillus section Nigri reveals drivers in fungal speciation.</title>
        <authorList>
            <consortium name="DOE Joint Genome Institute"/>
            <person name="Vesth T.C."/>
            <person name="Nybo J."/>
            <person name="Theobald S."/>
            <person name="Brandl J."/>
            <person name="Frisvad J.C."/>
            <person name="Nielsen K.F."/>
            <person name="Lyhne E.K."/>
            <person name="Kogle M.E."/>
            <person name="Kuo A."/>
            <person name="Riley R."/>
            <person name="Clum A."/>
            <person name="Nolan M."/>
            <person name="Lipzen A."/>
            <person name="Salamov A."/>
            <person name="Henrissat B."/>
            <person name="Wiebenga A."/>
            <person name="De vries R.P."/>
            <person name="Grigoriev I.V."/>
            <person name="Mortensen U.H."/>
            <person name="Andersen M.R."/>
            <person name="Baker S.E."/>
        </authorList>
    </citation>
    <scope>NUCLEOTIDE SEQUENCE [LARGE SCALE GENOMIC DNA]</scope>
    <source>
        <strain evidence="3 4">CBS 121593</strain>
    </source>
</reference>
<evidence type="ECO:0000313" key="4">
    <source>
        <dbReference type="Proteomes" id="UP000249402"/>
    </source>
</evidence>
<dbReference type="InterPro" id="IPR036770">
    <property type="entry name" value="Ankyrin_rpt-contain_sf"/>
</dbReference>